<evidence type="ECO:0000313" key="6">
    <source>
        <dbReference type="EMBL" id="COV12921.1"/>
    </source>
</evidence>
<feature type="region of interest" description="Disordered" evidence="1">
    <location>
        <begin position="116"/>
        <end position="138"/>
    </location>
</feature>
<feature type="compositionally biased region" description="Low complexity" evidence="1">
    <location>
        <begin position="69"/>
        <end position="82"/>
    </location>
</feature>
<dbReference type="EMBL" id="CHKL01000264">
    <property type="protein sequence ID" value="COW37968.1"/>
    <property type="molecule type" value="Genomic_DNA"/>
</dbReference>
<evidence type="ECO:0000256" key="1">
    <source>
        <dbReference type="SAM" id="MobiDB-lite"/>
    </source>
</evidence>
<name>A0A0T9BN44_MYCTX</name>
<evidence type="ECO:0000313" key="5">
    <source>
        <dbReference type="EMBL" id="CKR83906.1"/>
    </source>
</evidence>
<dbReference type="Proteomes" id="UP000048948">
    <property type="component" value="Unassembled WGS sequence"/>
</dbReference>
<evidence type="ECO:0000313" key="2">
    <source>
        <dbReference type="EMBL" id="CFE46537.1"/>
    </source>
</evidence>
<evidence type="ECO:0000313" key="8">
    <source>
        <dbReference type="Proteomes" id="UP000038802"/>
    </source>
</evidence>
<dbReference type="AlphaFoldDB" id="A0A0T9BN44"/>
<reference evidence="8 9" key="2">
    <citation type="submission" date="2015-03" db="EMBL/GenBank/DDBJ databases">
        <authorList>
            <consortium name="Pathogen Informatics"/>
        </authorList>
    </citation>
    <scope>NUCLEOTIDE SEQUENCE [LARGE SCALE GENOMIC DNA]</scope>
    <source>
        <strain evidence="5 11">Bir 172</strain>
        <strain evidence="4 13">Bir 185</strain>
        <strain evidence="3 12">Bir 187</strain>
        <strain evidence="2 9">H09601792</strain>
        <strain evidence="8">K00500041</strain>
        <strain evidence="7 10">P00601463</strain>
    </source>
</reference>
<dbReference type="EMBL" id="CSAE01000037">
    <property type="protein sequence ID" value="COV12921.1"/>
    <property type="molecule type" value="Genomic_DNA"/>
</dbReference>
<dbReference type="Proteomes" id="UP000049023">
    <property type="component" value="Unassembled WGS sequence"/>
</dbReference>
<dbReference type="Proteomes" id="UP000046947">
    <property type="component" value="Unassembled WGS sequence"/>
</dbReference>
<evidence type="ECO:0000313" key="11">
    <source>
        <dbReference type="Proteomes" id="UP000048948"/>
    </source>
</evidence>
<feature type="region of interest" description="Disordered" evidence="1">
    <location>
        <begin position="170"/>
        <end position="197"/>
    </location>
</feature>
<organism evidence="6 8">
    <name type="scientific">Mycobacterium tuberculosis</name>
    <dbReference type="NCBI Taxonomy" id="1773"/>
    <lineage>
        <taxon>Bacteria</taxon>
        <taxon>Bacillati</taxon>
        <taxon>Actinomycetota</taxon>
        <taxon>Actinomycetes</taxon>
        <taxon>Mycobacteriales</taxon>
        <taxon>Mycobacteriaceae</taxon>
        <taxon>Mycobacterium</taxon>
        <taxon>Mycobacterium tuberculosis complex</taxon>
    </lineage>
</organism>
<dbReference type="Proteomes" id="UP000048600">
    <property type="component" value="Unassembled WGS sequence"/>
</dbReference>
<dbReference type="EMBL" id="CNFT01000438">
    <property type="protein sequence ID" value="CKR70373.1"/>
    <property type="molecule type" value="Genomic_DNA"/>
</dbReference>
<evidence type="ECO:0000313" key="13">
    <source>
        <dbReference type="Proteomes" id="UP000050164"/>
    </source>
</evidence>
<evidence type="ECO:0000313" key="9">
    <source>
        <dbReference type="Proteomes" id="UP000046947"/>
    </source>
</evidence>
<dbReference type="EMBL" id="CFOH01000019">
    <property type="protein sequence ID" value="CFE46537.1"/>
    <property type="molecule type" value="Genomic_DNA"/>
</dbReference>
<sequence>MRAPATRAASRGSSRNSDQRPSGRSVIPSRPSSSACQVCSGVFISPGKRVDKPTIAMSTRSAGPVRDQSSASSPARSVSGSPSMIRVASDSMVGCANATATDSVTPVRSSMSAAIATASRDDRPSSTMGTDSSIESGAFPTALPTQLRSHWRISGTVSSALSAGAFSWDSATSAMGPQSEVAKTVGEPTPLRRLPSR</sequence>
<feature type="compositionally biased region" description="Polar residues" evidence="1">
    <location>
        <begin position="125"/>
        <end position="135"/>
    </location>
</feature>
<gene>
    <name evidence="2" type="ORF">ERS007688_00240</name>
    <name evidence="6" type="ORF">ERS007703_00598</name>
    <name evidence="7" type="ORF">ERS007741_02356</name>
    <name evidence="5" type="ORF">ERS027646_00779</name>
    <name evidence="4" type="ORF">ERS027659_02034</name>
    <name evidence="3" type="ORF">ERS027661_01207</name>
</gene>
<feature type="compositionally biased region" description="Polar residues" evidence="1">
    <location>
        <begin position="11"/>
        <end position="22"/>
    </location>
</feature>
<accession>A0A0T9BN44</accession>
<evidence type="ECO:0000313" key="12">
    <source>
        <dbReference type="Proteomes" id="UP000049023"/>
    </source>
</evidence>
<protein>
    <submittedName>
        <fullName evidence="6">Uncharacterized protein</fullName>
    </submittedName>
</protein>
<evidence type="ECO:0000313" key="3">
    <source>
        <dbReference type="EMBL" id="CKR39647.1"/>
    </source>
</evidence>
<dbReference type="Proteomes" id="UP000038802">
    <property type="component" value="Unassembled WGS sequence"/>
</dbReference>
<dbReference type="EMBL" id="CNFU01000188">
    <property type="protein sequence ID" value="CKR39647.1"/>
    <property type="molecule type" value="Genomic_DNA"/>
</dbReference>
<dbReference type="Proteomes" id="UP000050164">
    <property type="component" value="Unassembled WGS sequence"/>
</dbReference>
<evidence type="ECO:0000313" key="4">
    <source>
        <dbReference type="EMBL" id="CKR70373.1"/>
    </source>
</evidence>
<proteinExistence type="predicted"/>
<reference evidence="6" key="1">
    <citation type="submission" date="2015-03" db="EMBL/GenBank/DDBJ databases">
        <authorList>
            <person name="Murphy D."/>
        </authorList>
    </citation>
    <scope>NUCLEOTIDE SEQUENCE [LARGE SCALE GENOMIC DNA]</scope>
    <source>
        <strain evidence="6">K00500041</strain>
    </source>
</reference>
<feature type="region of interest" description="Disordered" evidence="1">
    <location>
        <begin position="1"/>
        <end position="82"/>
    </location>
</feature>
<dbReference type="EMBL" id="CNGE01000090">
    <property type="protein sequence ID" value="CKR83906.1"/>
    <property type="molecule type" value="Genomic_DNA"/>
</dbReference>
<evidence type="ECO:0000313" key="7">
    <source>
        <dbReference type="EMBL" id="COW37968.1"/>
    </source>
</evidence>
<evidence type="ECO:0000313" key="10">
    <source>
        <dbReference type="Proteomes" id="UP000048600"/>
    </source>
</evidence>